<organism evidence="1 2">
    <name type="scientific">Racocetra fulgida</name>
    <dbReference type="NCBI Taxonomy" id="60492"/>
    <lineage>
        <taxon>Eukaryota</taxon>
        <taxon>Fungi</taxon>
        <taxon>Fungi incertae sedis</taxon>
        <taxon>Mucoromycota</taxon>
        <taxon>Glomeromycotina</taxon>
        <taxon>Glomeromycetes</taxon>
        <taxon>Diversisporales</taxon>
        <taxon>Gigasporaceae</taxon>
        <taxon>Racocetra</taxon>
    </lineage>
</organism>
<gene>
    <name evidence="1" type="ORF">RFULGI_LOCUS19880</name>
</gene>
<evidence type="ECO:0000313" key="2">
    <source>
        <dbReference type="Proteomes" id="UP000789396"/>
    </source>
</evidence>
<protein>
    <submittedName>
        <fullName evidence="1">5199_t:CDS:1</fullName>
    </submittedName>
</protein>
<dbReference type="EMBL" id="CAJVPZ010104588">
    <property type="protein sequence ID" value="CAG8823946.1"/>
    <property type="molecule type" value="Genomic_DNA"/>
</dbReference>
<name>A0A9N9KED6_9GLOM</name>
<reference evidence="1" key="1">
    <citation type="submission" date="2021-06" db="EMBL/GenBank/DDBJ databases">
        <authorList>
            <person name="Kallberg Y."/>
            <person name="Tangrot J."/>
            <person name="Rosling A."/>
        </authorList>
    </citation>
    <scope>NUCLEOTIDE SEQUENCE</scope>
    <source>
        <strain evidence="1">IN212</strain>
    </source>
</reference>
<keyword evidence="2" id="KW-1185">Reference proteome</keyword>
<dbReference type="Proteomes" id="UP000789396">
    <property type="component" value="Unassembled WGS sequence"/>
</dbReference>
<comment type="caution">
    <text evidence="1">The sequence shown here is derived from an EMBL/GenBank/DDBJ whole genome shotgun (WGS) entry which is preliminary data.</text>
</comment>
<accession>A0A9N9KED6</accession>
<feature type="non-terminal residue" evidence="1">
    <location>
        <position position="1"/>
    </location>
</feature>
<dbReference type="AlphaFoldDB" id="A0A9N9KED6"/>
<feature type="non-terminal residue" evidence="1">
    <location>
        <position position="64"/>
    </location>
</feature>
<sequence>TSSTDPEYCDVALLALRNSNEIDYFDPVRNHCLPAEIYLKTITGWVLRIDDTGPFKLDHIVACR</sequence>
<proteinExistence type="predicted"/>
<evidence type="ECO:0000313" key="1">
    <source>
        <dbReference type="EMBL" id="CAG8823946.1"/>
    </source>
</evidence>
<dbReference type="OrthoDB" id="6359816at2759"/>